<dbReference type="RefSeq" id="WP_172596357.1">
    <property type="nucleotide sequence ID" value="NZ_AP019367.1"/>
</dbReference>
<dbReference type="Pfam" id="PF00994">
    <property type="entry name" value="MoCF_biosynth"/>
    <property type="match status" value="1"/>
</dbReference>
<dbReference type="SUPFAM" id="SSF53218">
    <property type="entry name" value="Molybdenum cofactor biosynthesis proteins"/>
    <property type="match status" value="1"/>
</dbReference>
<dbReference type="InterPro" id="IPR036412">
    <property type="entry name" value="HAD-like_sf"/>
</dbReference>
<dbReference type="SMART" id="SM00852">
    <property type="entry name" value="MoCF_biosynth"/>
    <property type="match status" value="1"/>
</dbReference>
<dbReference type="Pfam" id="PF13419">
    <property type="entry name" value="HAD_2"/>
    <property type="match status" value="1"/>
</dbReference>
<dbReference type="CDD" id="cd00886">
    <property type="entry name" value="MogA_MoaB"/>
    <property type="match status" value="1"/>
</dbReference>
<dbReference type="InterPro" id="IPR023214">
    <property type="entry name" value="HAD_sf"/>
</dbReference>
<comment type="pathway">
    <text evidence="1">Cofactor biosynthesis; molybdopterin biosynthesis.</text>
</comment>
<dbReference type="NCBIfam" id="TIGR00177">
    <property type="entry name" value="molyb_syn"/>
    <property type="match status" value="1"/>
</dbReference>
<dbReference type="EMBL" id="AP019367">
    <property type="protein sequence ID" value="BBH49937.1"/>
    <property type="molecule type" value="Genomic_DNA"/>
</dbReference>
<evidence type="ECO:0000313" key="5">
    <source>
        <dbReference type="Proteomes" id="UP000273154"/>
    </source>
</evidence>
<accession>A0A3G9JWT7</accession>
<dbReference type="Gene3D" id="3.40.50.1000">
    <property type="entry name" value="HAD superfamily/HAD-like"/>
    <property type="match status" value="1"/>
</dbReference>
<dbReference type="InterPro" id="IPR023198">
    <property type="entry name" value="PGP-like_dom2"/>
</dbReference>
<dbReference type="Gene3D" id="3.40.980.10">
    <property type="entry name" value="MoaB/Mog-like domain"/>
    <property type="match status" value="1"/>
</dbReference>
<name>A0A3G9JWT7_9ACTN</name>
<dbReference type="SFLD" id="SFLDS00003">
    <property type="entry name" value="Haloacid_Dehalogenase"/>
    <property type="match status" value="1"/>
</dbReference>
<dbReference type="Gene3D" id="1.10.150.240">
    <property type="entry name" value="Putative phosphatase, domain 2"/>
    <property type="match status" value="1"/>
</dbReference>
<organism evidence="4 5">
    <name type="scientific">Parolsenella catena</name>
    <dbReference type="NCBI Taxonomy" id="2003188"/>
    <lineage>
        <taxon>Bacteria</taxon>
        <taxon>Bacillati</taxon>
        <taxon>Actinomycetota</taxon>
        <taxon>Coriobacteriia</taxon>
        <taxon>Coriobacteriales</taxon>
        <taxon>Atopobiaceae</taxon>
        <taxon>Parolsenella</taxon>
    </lineage>
</organism>
<dbReference type="InterPro" id="IPR036425">
    <property type="entry name" value="MoaB/Mog-like_dom_sf"/>
</dbReference>
<dbReference type="AlphaFoldDB" id="A0A3G9JWT7"/>
<evidence type="ECO:0000256" key="1">
    <source>
        <dbReference type="ARBA" id="ARBA00005046"/>
    </source>
</evidence>
<dbReference type="InterPro" id="IPR051920">
    <property type="entry name" value="MPT_Adenylyltrnsfr/MoaC-Rel"/>
</dbReference>
<reference evidence="5" key="1">
    <citation type="submission" date="2018-11" db="EMBL/GenBank/DDBJ databases">
        <title>Comparative genomics of Parolsenella catena and Libanicoccus massiliensis: Reclassification of Libanicoccus massiliensis as Parolsenella massiliensis comb. nov.</title>
        <authorList>
            <person name="Sakamoto M."/>
            <person name="Ikeyama N."/>
            <person name="Murakami T."/>
            <person name="Mori H."/>
            <person name="Yuki M."/>
            <person name="Ohkuma M."/>
        </authorList>
    </citation>
    <scope>NUCLEOTIDE SEQUENCE [LARGE SCALE GENOMIC DNA]</scope>
    <source>
        <strain evidence="5">JCM 31932</strain>
    </source>
</reference>
<dbReference type="SFLD" id="SFLDG01129">
    <property type="entry name" value="C1.5:_HAD__Beta-PGM__Phosphata"/>
    <property type="match status" value="1"/>
</dbReference>
<dbReference type="InterPro" id="IPR001453">
    <property type="entry name" value="MoaB/Mog_dom"/>
</dbReference>
<dbReference type="PANTHER" id="PTHR43764">
    <property type="entry name" value="MOLYBDENUM COFACTOR BIOSYNTHESIS"/>
    <property type="match status" value="1"/>
</dbReference>
<dbReference type="SUPFAM" id="SSF56784">
    <property type="entry name" value="HAD-like"/>
    <property type="match status" value="1"/>
</dbReference>
<dbReference type="PANTHER" id="PTHR43764:SF1">
    <property type="entry name" value="MOLYBDOPTERIN MOLYBDOTRANSFERASE"/>
    <property type="match status" value="1"/>
</dbReference>
<protein>
    <recommendedName>
        <fullName evidence="3">MoaB/Mog domain-containing protein</fullName>
    </recommendedName>
</protein>
<gene>
    <name evidence="4" type="ORF">Pcatena_05240</name>
</gene>
<feature type="domain" description="MoaB/Mog" evidence="3">
    <location>
        <begin position="23"/>
        <end position="166"/>
    </location>
</feature>
<evidence type="ECO:0000259" key="3">
    <source>
        <dbReference type="SMART" id="SM00852"/>
    </source>
</evidence>
<dbReference type="GeneID" id="88849735"/>
<keyword evidence="2" id="KW-0501">Molybdenum cofactor biosynthesis</keyword>
<evidence type="ECO:0000313" key="4">
    <source>
        <dbReference type="EMBL" id="BBH49937.1"/>
    </source>
</evidence>
<dbReference type="Proteomes" id="UP000273154">
    <property type="component" value="Chromosome"/>
</dbReference>
<dbReference type="GO" id="GO:0006777">
    <property type="term" value="P:Mo-molybdopterin cofactor biosynthetic process"/>
    <property type="evidence" value="ECO:0007669"/>
    <property type="project" value="UniProtKB-KW"/>
</dbReference>
<dbReference type="InterPro" id="IPR041492">
    <property type="entry name" value="HAD_2"/>
</dbReference>
<sequence>MGHHHEQSGALGGAAGVQAYAAAVITVSDRCSAGRRDDATGPAVAELLAREGFEVCSTAIVADDVNAIGAAIKDAAAADVALCVTAGGTGLSPRDVTPEATEAVCERMVPGLGELMRASSAAITSHAWVSRATAGTLGRTLVVNVPGSPKGATENLEAVLGPVRHGLKMLRADAPQDCAAERRGCELSQAAASLSRKPCVLFDFDGTLADTKPHIVATATEVLRGFGLTDDEIGDAGRLVGPPFPAAFSLVYGLSEEDAAEVTRRYRAIYGNLGPEAFPLFDGIRELLCDLREAGRRLAITSSKNERLVRKTLAETGIDALFDAVVAAHDPKHVGKEHLVASSLEALGCQAADAVMVGDRFYDIEGARANGVASLGVYLGNTAKPGELEHAGATACVSSVADMRRALLG</sequence>
<evidence type="ECO:0000256" key="2">
    <source>
        <dbReference type="ARBA" id="ARBA00023150"/>
    </source>
</evidence>
<keyword evidence="5" id="KW-1185">Reference proteome</keyword>
<proteinExistence type="predicted"/>
<dbReference type="KEGG" id="pcat:Pcatena_05240"/>